<reference evidence="4" key="1">
    <citation type="submission" date="2017-09" db="EMBL/GenBank/DDBJ databases">
        <title>Depth-based differentiation of microbial function through sediment-hosted aquifers and enrichment of novel symbionts in the deep terrestrial subsurface.</title>
        <authorList>
            <person name="Probst A.J."/>
            <person name="Ladd B."/>
            <person name="Jarett J.K."/>
            <person name="Geller-Mcgrath D.E."/>
            <person name="Sieber C.M.K."/>
            <person name="Emerson J.B."/>
            <person name="Anantharaman K."/>
            <person name="Thomas B.C."/>
            <person name="Malmstrom R."/>
            <person name="Stieglmeier M."/>
            <person name="Klingl A."/>
            <person name="Woyke T."/>
            <person name="Ryan C.M."/>
            <person name="Banfield J.F."/>
        </authorList>
    </citation>
    <scope>NUCLEOTIDE SEQUENCE [LARGE SCALE GENOMIC DNA]</scope>
</reference>
<proteinExistence type="predicted"/>
<feature type="region of interest" description="Disordered" evidence="1">
    <location>
        <begin position="391"/>
        <end position="506"/>
    </location>
</feature>
<evidence type="ECO:0000259" key="2">
    <source>
        <dbReference type="Pfam" id="PF10412"/>
    </source>
</evidence>
<accession>A0A2H0TQH9</accession>
<sequence length="506" mass="56883">MYIIGKTGMGKSTMMENMMLHDIYAGHGVGLVDPHGDFAEKIINFIPTWRMNDVVYINPSDTDYPIGFNILEVQNDEQKHLVAAGLMATFKKIWPDVWSSRMEYILNNTLLALLEYPGSTLLGINRLLSDKPFRKKVVRAVKDPVIKGFWHNEFENYEPRYQKEAVAPIQNKIGQFLSANVIRNMVAQVKSTVDVREAMDSRKIIIMNLSKGRIGEDNSRLLGGMLITKIQLSAMERVDTPEAERKDFFLYVDEFQNFATPSFANILSEARKYRLSLVMAHQYVAQLDEVVADAVFGNVGTIVAFRVGAGDAEMLAKEFAPTFIEEDIVNLSKFQILLKLMIDGVASLPFSSLTLPPLGSPTESMEKVIRVSRERYALRRSDIEDKIMRWSGLAPAEESGDDEDGEDERPVKEKNPIGSRTSIAPKKVERVEQKTVSLVALKPAAREPETESTPGSPESSGQPKKRKRKRRRGGKTNNSNAEAPPQNFQKSVDTSDNIDFTDPFDK</sequence>
<feature type="compositionally biased region" description="Low complexity" evidence="1">
    <location>
        <begin position="451"/>
        <end position="462"/>
    </location>
</feature>
<dbReference type="EMBL" id="PFCB01000021">
    <property type="protein sequence ID" value="PIR74433.1"/>
    <property type="molecule type" value="Genomic_DNA"/>
</dbReference>
<dbReference type="InterPro" id="IPR027417">
    <property type="entry name" value="P-loop_NTPase"/>
</dbReference>
<evidence type="ECO:0000313" key="3">
    <source>
        <dbReference type="EMBL" id="PIR74433.1"/>
    </source>
</evidence>
<feature type="compositionally biased region" description="Polar residues" evidence="1">
    <location>
        <begin position="476"/>
        <end position="498"/>
    </location>
</feature>
<evidence type="ECO:0000313" key="4">
    <source>
        <dbReference type="Proteomes" id="UP000230154"/>
    </source>
</evidence>
<dbReference type="InterPro" id="IPR019476">
    <property type="entry name" value="T4SS_TraD_DNA-bd"/>
</dbReference>
<protein>
    <recommendedName>
        <fullName evidence="2">Type IV secretion system coupling protein TraD DNA-binding domain-containing protein</fullName>
    </recommendedName>
</protein>
<dbReference type="PANTHER" id="PTHR42957:SF1">
    <property type="entry name" value="HELICASE MJ1565-RELATED"/>
    <property type="match status" value="1"/>
</dbReference>
<dbReference type="PANTHER" id="PTHR42957">
    <property type="entry name" value="HELICASE MJ1565-RELATED"/>
    <property type="match status" value="1"/>
</dbReference>
<organism evidence="3 4">
    <name type="scientific">Candidatus Magasanikbacteria bacterium CG10_big_fil_rev_8_21_14_0_10_47_10</name>
    <dbReference type="NCBI Taxonomy" id="1974652"/>
    <lineage>
        <taxon>Bacteria</taxon>
        <taxon>Candidatus Magasanikiibacteriota</taxon>
    </lineage>
</organism>
<feature type="compositionally biased region" description="Basic residues" evidence="1">
    <location>
        <begin position="463"/>
        <end position="474"/>
    </location>
</feature>
<dbReference type="Pfam" id="PF10412">
    <property type="entry name" value="TrwB_AAD_bind"/>
    <property type="match status" value="1"/>
</dbReference>
<feature type="compositionally biased region" description="Acidic residues" evidence="1">
    <location>
        <begin position="398"/>
        <end position="407"/>
    </location>
</feature>
<dbReference type="InterPro" id="IPR008571">
    <property type="entry name" value="HerA-like"/>
</dbReference>
<gene>
    <name evidence="3" type="ORF">COU35_02525</name>
</gene>
<dbReference type="AlphaFoldDB" id="A0A2H0TQH9"/>
<dbReference type="Proteomes" id="UP000230154">
    <property type="component" value="Unassembled WGS sequence"/>
</dbReference>
<evidence type="ECO:0000256" key="1">
    <source>
        <dbReference type="SAM" id="MobiDB-lite"/>
    </source>
</evidence>
<comment type="caution">
    <text evidence="3">The sequence shown here is derived from an EMBL/GenBank/DDBJ whole genome shotgun (WGS) entry which is preliminary data.</text>
</comment>
<dbReference type="Gene3D" id="3.40.50.300">
    <property type="entry name" value="P-loop containing nucleotide triphosphate hydrolases"/>
    <property type="match status" value="2"/>
</dbReference>
<dbReference type="SUPFAM" id="SSF52540">
    <property type="entry name" value="P-loop containing nucleoside triphosphate hydrolases"/>
    <property type="match status" value="1"/>
</dbReference>
<feature type="domain" description="Type IV secretion system coupling protein TraD DNA-binding" evidence="2">
    <location>
        <begin position="1"/>
        <end position="328"/>
    </location>
</feature>
<name>A0A2H0TQH9_9BACT</name>
<dbReference type="CDD" id="cd01127">
    <property type="entry name" value="TrwB_TraG_TraD_VirD4"/>
    <property type="match status" value="1"/>
</dbReference>